<accession>A0A3N1UR73</accession>
<dbReference type="CDD" id="cd02509">
    <property type="entry name" value="GDP-M1P_Guanylyltransferase"/>
    <property type="match status" value="1"/>
</dbReference>
<reference evidence="3 4" key="1">
    <citation type="submission" date="2018-11" db="EMBL/GenBank/DDBJ databases">
        <title>Genomic Encyclopedia of Type Strains, Phase IV (KMG-IV): sequencing the most valuable type-strain genomes for metagenomic binning, comparative biology and taxonomic classification.</title>
        <authorList>
            <person name="Goeker M."/>
        </authorList>
    </citation>
    <scope>NUCLEOTIDE SEQUENCE [LARGE SCALE GENOMIC DNA]</scope>
    <source>
        <strain evidence="3 4">DSM 22027</strain>
    </source>
</reference>
<dbReference type="RefSeq" id="WP_123291518.1">
    <property type="nucleotide sequence ID" value="NZ_RJVA01000017.1"/>
</dbReference>
<organism evidence="3 4">
    <name type="scientific">Desulfosoma caldarium</name>
    <dbReference type="NCBI Taxonomy" id="610254"/>
    <lineage>
        <taxon>Bacteria</taxon>
        <taxon>Pseudomonadati</taxon>
        <taxon>Thermodesulfobacteriota</taxon>
        <taxon>Syntrophobacteria</taxon>
        <taxon>Syntrophobacterales</taxon>
        <taxon>Syntrophobacteraceae</taxon>
        <taxon>Desulfosoma</taxon>
    </lineage>
</organism>
<evidence type="ECO:0000313" key="4">
    <source>
        <dbReference type="Proteomes" id="UP000276223"/>
    </source>
</evidence>
<dbReference type="OrthoDB" id="9806359at2"/>
<dbReference type="SUPFAM" id="SSF159283">
    <property type="entry name" value="Guanosine diphospho-D-mannose pyrophosphorylase/mannose-6-phosphate isomerase linker domain"/>
    <property type="match status" value="1"/>
</dbReference>
<dbReference type="GO" id="GO:0016853">
    <property type="term" value="F:isomerase activity"/>
    <property type="evidence" value="ECO:0007669"/>
    <property type="project" value="UniProtKB-KW"/>
</dbReference>
<dbReference type="InterPro" id="IPR029044">
    <property type="entry name" value="Nucleotide-diphossugar_trans"/>
</dbReference>
<dbReference type="Pfam" id="PF00483">
    <property type="entry name" value="NTP_transferase"/>
    <property type="match status" value="1"/>
</dbReference>
<dbReference type="EMBL" id="RJVA01000017">
    <property type="protein sequence ID" value="ROQ89536.1"/>
    <property type="molecule type" value="Genomic_DNA"/>
</dbReference>
<protein>
    <submittedName>
        <fullName evidence="3">Mannose-1-phosphate guanylyltransferase (GDP) /mannose-6-phosphate isomerase type 2</fullName>
    </submittedName>
</protein>
<evidence type="ECO:0000259" key="2">
    <source>
        <dbReference type="Pfam" id="PF22640"/>
    </source>
</evidence>
<dbReference type="AlphaFoldDB" id="A0A3N1UR73"/>
<dbReference type="GO" id="GO:0004475">
    <property type="term" value="F:mannose-1-phosphate guanylyltransferase (GTP) activity"/>
    <property type="evidence" value="ECO:0007669"/>
    <property type="project" value="InterPro"/>
</dbReference>
<dbReference type="SUPFAM" id="SSF53448">
    <property type="entry name" value="Nucleotide-diphospho-sugar transferases"/>
    <property type="match status" value="1"/>
</dbReference>
<dbReference type="PANTHER" id="PTHR46390">
    <property type="entry name" value="MANNOSE-1-PHOSPHATE GUANYLYLTRANSFERASE"/>
    <property type="match status" value="1"/>
</dbReference>
<evidence type="ECO:0000259" key="1">
    <source>
        <dbReference type="Pfam" id="PF00483"/>
    </source>
</evidence>
<dbReference type="InterPro" id="IPR049577">
    <property type="entry name" value="GMPP_N"/>
</dbReference>
<feature type="domain" description="MannoseP isomerase/GMP-like beta-helix" evidence="2">
    <location>
        <begin position="301"/>
        <end position="347"/>
    </location>
</feature>
<dbReference type="InterPro" id="IPR054566">
    <property type="entry name" value="ManC/GMP-like_b-helix"/>
</dbReference>
<dbReference type="InterPro" id="IPR051161">
    <property type="entry name" value="Mannose-6P_isomerase_type2"/>
</dbReference>
<keyword evidence="4" id="KW-1185">Reference proteome</keyword>
<sequence>MIAVIMAGGSGTRFWPLSRASYPKQFLHIIEGKPLLRVTYERIRLLFDDERILVVVGADHEAETRRLLADTGVHVLVEPFGRNTAPCVGLAARYATWKGVREPMVMLPADHYIADVQAFCDAIERAGVLSAKGGIGTLGIVPTRPETGYGYIEAALNEPVSDGVYAVVRFVEKPPPSVAATYFQSGRHFWNAGVFVATPQTLLEEFAEHMPRFAERLQTLDAVFGTPRFADVLASIYRDVENISFDYAIMEKTRQRVFVVPVHCGWSDVGSWASLYEVRRRDEGDGEGNIVQGDAFTKQCRECFVVSEGHRFVAVLGLDRALVVDTADALLVASLERSQDVRSIVEFLKGHGREKLL</sequence>
<keyword evidence="3" id="KW-0548">Nucleotidyltransferase</keyword>
<name>A0A3N1UR73_9BACT</name>
<dbReference type="Pfam" id="PF22640">
    <property type="entry name" value="ManC_GMP_beta-helix"/>
    <property type="match status" value="1"/>
</dbReference>
<dbReference type="InterPro" id="IPR005835">
    <property type="entry name" value="NTP_transferase_dom"/>
</dbReference>
<dbReference type="PANTHER" id="PTHR46390:SF1">
    <property type="entry name" value="MANNOSE-1-PHOSPHATE GUANYLYLTRANSFERASE"/>
    <property type="match status" value="1"/>
</dbReference>
<gene>
    <name evidence="3" type="ORF">EDC27_3072</name>
</gene>
<keyword evidence="3" id="KW-0413">Isomerase</keyword>
<comment type="caution">
    <text evidence="3">The sequence shown here is derived from an EMBL/GenBank/DDBJ whole genome shotgun (WGS) entry which is preliminary data.</text>
</comment>
<dbReference type="GO" id="GO:0009298">
    <property type="term" value="P:GDP-mannose biosynthetic process"/>
    <property type="evidence" value="ECO:0007669"/>
    <property type="project" value="TreeGrafter"/>
</dbReference>
<keyword evidence="3" id="KW-0808">Transferase</keyword>
<feature type="domain" description="Nucleotidyl transferase" evidence="1">
    <location>
        <begin position="3"/>
        <end position="281"/>
    </location>
</feature>
<dbReference type="Proteomes" id="UP000276223">
    <property type="component" value="Unassembled WGS sequence"/>
</dbReference>
<evidence type="ECO:0000313" key="3">
    <source>
        <dbReference type="EMBL" id="ROQ89536.1"/>
    </source>
</evidence>
<dbReference type="Gene3D" id="3.90.550.10">
    <property type="entry name" value="Spore Coat Polysaccharide Biosynthesis Protein SpsA, Chain A"/>
    <property type="match status" value="1"/>
</dbReference>
<proteinExistence type="predicted"/>